<dbReference type="STRING" id="1399797.GCA_000518285_00179"/>
<dbReference type="NCBIfam" id="NF038029">
    <property type="entry name" value="LP_plasma"/>
    <property type="match status" value="1"/>
</dbReference>
<comment type="caution">
    <text evidence="2">The sequence shown here is derived from an EMBL/GenBank/DDBJ whole genome shotgun (WGS) entry which is preliminary data.</text>
</comment>
<accession>A0A2S5RDT1</accession>
<evidence type="ECO:0008006" key="4">
    <source>
        <dbReference type="Google" id="ProtNLM"/>
    </source>
</evidence>
<feature type="region of interest" description="Disordered" evidence="1">
    <location>
        <begin position="307"/>
        <end position="372"/>
    </location>
</feature>
<dbReference type="InterPro" id="IPR054816">
    <property type="entry name" value="Lipoprotein_mollicutes-type_CS"/>
</dbReference>
<gene>
    <name evidence="2" type="ORF">ELUCI_v1c05660</name>
</gene>
<dbReference type="RefSeq" id="WP_028126367.1">
    <property type="nucleotide sequence ID" value="NZ_PHNE01000002.1"/>
</dbReference>
<protein>
    <recommendedName>
        <fullName evidence="4">Lipoprotein</fullName>
    </recommendedName>
</protein>
<dbReference type="AlphaFoldDB" id="A0A2S5RDT1"/>
<keyword evidence="3" id="KW-1185">Reference proteome</keyword>
<proteinExistence type="predicted"/>
<evidence type="ECO:0000313" key="3">
    <source>
        <dbReference type="Proteomes" id="UP000237865"/>
    </source>
</evidence>
<dbReference type="PROSITE" id="PS51257">
    <property type="entry name" value="PROKAR_LIPOPROTEIN"/>
    <property type="match status" value="1"/>
</dbReference>
<reference evidence="2 3" key="1">
    <citation type="submission" date="2017-11" db="EMBL/GenBank/DDBJ databases">
        <title>Genome sequence of Entomoplasma lucivorax PIPN-2 (ATCC 49196).</title>
        <authorList>
            <person name="Lo W.-S."/>
            <person name="Gasparich G.E."/>
            <person name="Kuo C.-H."/>
        </authorList>
    </citation>
    <scope>NUCLEOTIDE SEQUENCE [LARGE SCALE GENOMIC DNA]</scope>
    <source>
        <strain evidence="2 3">PIPN-2</strain>
    </source>
</reference>
<dbReference type="Proteomes" id="UP000237865">
    <property type="component" value="Unassembled WGS sequence"/>
</dbReference>
<organism evidence="2 3">
    <name type="scientific">Williamsoniiplasma lucivorax</name>
    <dbReference type="NCBI Taxonomy" id="209274"/>
    <lineage>
        <taxon>Bacteria</taxon>
        <taxon>Bacillati</taxon>
        <taxon>Mycoplasmatota</taxon>
        <taxon>Mollicutes</taxon>
        <taxon>Entomoplasmatales</taxon>
        <taxon>Williamsoniiplasma</taxon>
    </lineage>
</organism>
<sequence>MRKLLSFIGTVGIAVSATLTVVACSGGNPEDKIVTLIEKTKNSAGVIYLGAKDNASSRSFEYGFKKAMDVDSMDEVSRKLSAEFTPGHLASPSNWYVDSWQTVFNQTWKDTDLPEANVNLDTNSKKYGQITGAKDHNLFTKPTGPTNFFFDYISYDKVEDLSKATSDLADKFIRKDLMIQLASVQQFYDNPNGKDLVTKRKTAIDNAINDIKTNITKGPVFLVVKNGHIVSINNGWFRYGDEFLKNGSTKELPSGFERWYHQFIYAIQPIMYNSLSENNFKSLFNKEAPSGLVKSIIAKLDSWDQGASNWDTKNDHAKDSGVSQTPTPPPTEPEEPKDPKPTPPGGGEGTTQKAEKNPKSQSNNNADLKKRK</sequence>
<evidence type="ECO:0000256" key="1">
    <source>
        <dbReference type="SAM" id="MobiDB-lite"/>
    </source>
</evidence>
<name>A0A2S5RDT1_9MOLU</name>
<dbReference type="EMBL" id="PHNE01000002">
    <property type="protein sequence ID" value="PPE05473.1"/>
    <property type="molecule type" value="Genomic_DNA"/>
</dbReference>
<evidence type="ECO:0000313" key="2">
    <source>
        <dbReference type="EMBL" id="PPE05473.1"/>
    </source>
</evidence>